<evidence type="ECO:0000313" key="3">
    <source>
        <dbReference type="Proteomes" id="UP000320404"/>
    </source>
</evidence>
<accession>A0A520RWE8</accession>
<dbReference type="Proteomes" id="UP000320404">
    <property type="component" value="Unassembled WGS sequence"/>
</dbReference>
<dbReference type="InterPro" id="IPR011042">
    <property type="entry name" value="6-blade_b-propeller_TolB-like"/>
</dbReference>
<dbReference type="Pfam" id="PF02333">
    <property type="entry name" value="Phytase"/>
    <property type="match status" value="1"/>
</dbReference>
<protein>
    <submittedName>
        <fullName evidence="2">Phytase</fullName>
    </submittedName>
</protein>
<sequence>MFCYPDDLGVAELQTFLYKLTAWSIALWLSALSFRCFWLPSLLILISSCASDGPAPPPSNALAVFPEAETVPVNSGDDAADDPAIWLNPSDPLKSLIIGTDKQAGIEVYNLAGQRQQFVAAGRTNNVDLRYLKHSRWSALAAASNRSSNSVSLFAVDFDGELFWLQDSEIATGLTEPYGLCMYDDGQALFVFVNDTDGSYQQWRLNDTGRPDSPDPISFDAELMREFSVPSQPEGCVADDAYQRLFIGVENEGIFALSADFRAAADLQTVMEIDGSILAADVEGMSLYARGAGGYVLVSSQGNYSYAVFDRLPPHAYRGSFVVLDRPDGRVDGVQETDGLAVTSSFLGPDYPTGLVVLQDGYNTLPEDTQNFKFLSWRSIVEALNL</sequence>
<dbReference type="InterPro" id="IPR003431">
    <property type="entry name" value="B-propeller_Phytase"/>
</dbReference>
<feature type="domain" description="BPP" evidence="1">
    <location>
        <begin position="54"/>
        <end position="384"/>
    </location>
</feature>
<comment type="caution">
    <text evidence="2">The sequence shown here is derived from an EMBL/GenBank/DDBJ whole genome shotgun (WGS) entry which is preliminary data.</text>
</comment>
<evidence type="ECO:0000259" key="1">
    <source>
        <dbReference type="PROSITE" id="PS51662"/>
    </source>
</evidence>
<dbReference type="SUPFAM" id="SSF50956">
    <property type="entry name" value="Thermostable phytase (3-phytase)"/>
    <property type="match status" value="1"/>
</dbReference>
<dbReference type="AlphaFoldDB" id="A0A520RWE8"/>
<dbReference type="EMBL" id="SHAH01000098">
    <property type="protein sequence ID" value="RZO74504.1"/>
    <property type="molecule type" value="Genomic_DNA"/>
</dbReference>
<dbReference type="PROSITE" id="PS51662">
    <property type="entry name" value="BP_PHYTASE"/>
    <property type="match status" value="1"/>
</dbReference>
<organism evidence="2 3">
    <name type="scientific">OM182 bacterium</name>
    <dbReference type="NCBI Taxonomy" id="2510334"/>
    <lineage>
        <taxon>Bacteria</taxon>
        <taxon>Pseudomonadati</taxon>
        <taxon>Pseudomonadota</taxon>
        <taxon>Gammaproteobacteria</taxon>
        <taxon>OMG group</taxon>
        <taxon>OM182 clade</taxon>
    </lineage>
</organism>
<proteinExistence type="predicted"/>
<gene>
    <name evidence="2" type="ORF">EVA69_05820</name>
</gene>
<dbReference type="Gene3D" id="2.120.10.30">
    <property type="entry name" value="TolB, C-terminal domain"/>
    <property type="match status" value="1"/>
</dbReference>
<name>A0A520RWE8_9GAMM</name>
<dbReference type="GO" id="GO:0016158">
    <property type="term" value="F:inositol hexakisphosphate 3-phosphatase activity"/>
    <property type="evidence" value="ECO:0007669"/>
    <property type="project" value="InterPro"/>
</dbReference>
<reference evidence="2 3" key="1">
    <citation type="submission" date="2019-02" db="EMBL/GenBank/DDBJ databases">
        <title>Prokaryotic population dynamics and viral predation in marine succession experiment using metagenomics: the confinement effect.</title>
        <authorList>
            <person name="Haro-Moreno J.M."/>
            <person name="Rodriguez-Valera F."/>
            <person name="Lopez-Perez M."/>
        </authorList>
    </citation>
    <scope>NUCLEOTIDE SEQUENCE [LARGE SCALE GENOMIC DNA]</scope>
    <source>
        <strain evidence="2">MED-G158</strain>
    </source>
</reference>
<evidence type="ECO:0000313" key="2">
    <source>
        <dbReference type="EMBL" id="RZO74504.1"/>
    </source>
</evidence>